<reference evidence="1 2" key="1">
    <citation type="submission" date="2018-10" db="EMBL/GenBank/DDBJ databases">
        <title>Genomic Encyclopedia of Archaeal and Bacterial Type Strains, Phase II (KMG-II): from individual species to whole genera.</title>
        <authorList>
            <person name="Goeker M."/>
        </authorList>
    </citation>
    <scope>NUCLEOTIDE SEQUENCE [LARGE SCALE GENOMIC DNA]</scope>
    <source>
        <strain evidence="1 2">DSM 29466</strain>
    </source>
</reference>
<comment type="caution">
    <text evidence="1">The sequence shown here is derived from an EMBL/GenBank/DDBJ whole genome shotgun (WGS) entry which is preliminary data.</text>
</comment>
<accession>A0A497VR14</accession>
<keyword evidence="2" id="KW-1185">Reference proteome</keyword>
<dbReference type="RefSeq" id="WP_121026384.1">
    <property type="nucleotide sequence ID" value="NZ_RCCE01000005.1"/>
</dbReference>
<name>A0A497VR14_9RHOB</name>
<dbReference type="OrthoDB" id="7873775at2"/>
<dbReference type="Proteomes" id="UP000269157">
    <property type="component" value="Unassembled WGS sequence"/>
</dbReference>
<sequence length="126" mass="14001">MQDVLKLEMREPVRVDPDRLVELCVSMGEMRAETLITNAMEDLVKGMIEIENAYIAQNMDILTCQADHLVRTADNIGMTTFSRVADDVATCGRLREGVSLAATLNRLQRIADRSLSAVGDMQEFPA</sequence>
<dbReference type="AlphaFoldDB" id="A0A497VR14"/>
<gene>
    <name evidence="1" type="ORF">BCF46_3187</name>
</gene>
<protein>
    <recommendedName>
        <fullName evidence="3">PhoU domain-containing protein</fullName>
    </recommendedName>
</protein>
<organism evidence="1 2">
    <name type="scientific">Litoreibacter meonggei</name>
    <dbReference type="NCBI Taxonomy" id="1049199"/>
    <lineage>
        <taxon>Bacteria</taxon>
        <taxon>Pseudomonadati</taxon>
        <taxon>Pseudomonadota</taxon>
        <taxon>Alphaproteobacteria</taxon>
        <taxon>Rhodobacterales</taxon>
        <taxon>Roseobacteraceae</taxon>
        <taxon>Litoreibacter</taxon>
    </lineage>
</organism>
<evidence type="ECO:0000313" key="2">
    <source>
        <dbReference type="Proteomes" id="UP000269157"/>
    </source>
</evidence>
<dbReference type="EMBL" id="RCCE01000005">
    <property type="protein sequence ID" value="RLJ41394.1"/>
    <property type="molecule type" value="Genomic_DNA"/>
</dbReference>
<proteinExistence type="predicted"/>
<evidence type="ECO:0008006" key="3">
    <source>
        <dbReference type="Google" id="ProtNLM"/>
    </source>
</evidence>
<evidence type="ECO:0000313" key="1">
    <source>
        <dbReference type="EMBL" id="RLJ41394.1"/>
    </source>
</evidence>